<evidence type="ECO:0000313" key="1">
    <source>
        <dbReference type="EMBL" id="KAJ9054282.1"/>
    </source>
</evidence>
<evidence type="ECO:0000313" key="2">
    <source>
        <dbReference type="Proteomes" id="UP001165960"/>
    </source>
</evidence>
<sequence length="720" mass="81893">MEKSLLGCYEARSRSIIQLVDRLRDEGAHYDIDLPTVVFCGNQSAGKSSLIEAISSIKLPRSDGTCTRCPMELRLSDSPAAWNCTISIQRNYDADGNSLDMPSEVLFMDNLSNPDDVELQVRRAQKAILNPSQNAATFRDHRFDDTSSDARIRDTENNELKFTANTVCLKITGASANLTLVDLPGIIRTTENAAEAGFIAMVEGMVKNYVKNPRALIIATVSCKDEIENQAILSLAKEADPDGNRTIGVLTKPDTIEASCHDTWFQILNNRRYTLRLGYYIVKNPTKQELDANIDFSMARNNELRFFSCNQPWSVAHAGIQSRMGVDQLRMALSQQLTELIEASLPSMRTKVKELLDLANMQLRDMPEPITQNPKLEILSRIKAFDRQMLEMTSATSTDKSAFQKINQHFKGFNRRIYEARPILLIPKSDRVTTTDSKATQSLLRFSSKKEGNEFTPEQLQRILDSQHGREFSQFIKYEALQEVVRQCQSEWKADAMACIEQVEEELKLALARQIKECFGRFQGLAFKVQTKMEELLQRLTEDTISKIVMCHDMEVDYPATWDTERLETLVHSIHDKLEVPLNEDALEDFDTSSKESVQKALISLENIGIRTTKFKLPTLIPNLYNAKVRQIMDISMAYYEVAQSRYGDNVPMLIFRCLVQAISKELEPHLIQVFDLLGSDNQGLDCARFLEESPVLASRRKEVTSRIQRLNEVRRHIYA</sequence>
<organism evidence="1 2">
    <name type="scientific">Entomophthora muscae</name>
    <dbReference type="NCBI Taxonomy" id="34485"/>
    <lineage>
        <taxon>Eukaryota</taxon>
        <taxon>Fungi</taxon>
        <taxon>Fungi incertae sedis</taxon>
        <taxon>Zoopagomycota</taxon>
        <taxon>Entomophthoromycotina</taxon>
        <taxon>Entomophthoromycetes</taxon>
        <taxon>Entomophthorales</taxon>
        <taxon>Entomophthoraceae</taxon>
        <taxon>Entomophthora</taxon>
    </lineage>
</organism>
<proteinExistence type="predicted"/>
<name>A0ACC2RW89_9FUNG</name>
<protein>
    <submittedName>
        <fullName evidence="1">Uncharacterized protein</fullName>
    </submittedName>
</protein>
<comment type="caution">
    <text evidence="1">The sequence shown here is derived from an EMBL/GenBank/DDBJ whole genome shotgun (WGS) entry which is preliminary data.</text>
</comment>
<dbReference type="EMBL" id="QTSX02006455">
    <property type="protein sequence ID" value="KAJ9054282.1"/>
    <property type="molecule type" value="Genomic_DNA"/>
</dbReference>
<keyword evidence="2" id="KW-1185">Reference proteome</keyword>
<accession>A0ACC2RW89</accession>
<dbReference type="Proteomes" id="UP001165960">
    <property type="component" value="Unassembled WGS sequence"/>
</dbReference>
<gene>
    <name evidence="1" type="ORF">DSO57_1016249</name>
</gene>
<reference evidence="1" key="1">
    <citation type="submission" date="2022-04" db="EMBL/GenBank/DDBJ databases">
        <title>Genome of the entomopathogenic fungus Entomophthora muscae.</title>
        <authorList>
            <person name="Elya C."/>
            <person name="Lovett B.R."/>
            <person name="Lee E."/>
            <person name="Macias A.M."/>
            <person name="Hajek A.E."/>
            <person name="De Bivort B.L."/>
            <person name="Kasson M.T."/>
            <person name="De Fine Licht H.H."/>
            <person name="Stajich J.E."/>
        </authorList>
    </citation>
    <scope>NUCLEOTIDE SEQUENCE</scope>
    <source>
        <strain evidence="1">Berkeley</strain>
    </source>
</reference>